<protein>
    <submittedName>
        <fullName evidence="3">Gfo/Idh/MocA family oxidoreductase</fullName>
    </submittedName>
</protein>
<dbReference type="InterPro" id="IPR000683">
    <property type="entry name" value="Gfo/Idh/MocA-like_OxRdtase_N"/>
</dbReference>
<name>A0ABS5CDZ5_9BACL</name>
<reference evidence="3 4" key="1">
    <citation type="submission" date="2021-04" db="EMBL/GenBank/DDBJ databases">
        <title>Paenibacillus sp. DLE-14 whole genome sequence.</title>
        <authorList>
            <person name="Ham Y.J."/>
        </authorList>
    </citation>
    <scope>NUCLEOTIDE SEQUENCE [LARGE SCALE GENOMIC DNA]</scope>
    <source>
        <strain evidence="3 4">DLE-14</strain>
    </source>
</reference>
<evidence type="ECO:0000256" key="1">
    <source>
        <dbReference type="ARBA" id="ARBA00023002"/>
    </source>
</evidence>
<dbReference type="Gene3D" id="3.30.360.10">
    <property type="entry name" value="Dihydrodipicolinate Reductase, domain 2"/>
    <property type="match status" value="1"/>
</dbReference>
<dbReference type="Proteomes" id="UP000673394">
    <property type="component" value="Unassembled WGS sequence"/>
</dbReference>
<dbReference type="PANTHER" id="PTHR43818">
    <property type="entry name" value="BCDNA.GH03377"/>
    <property type="match status" value="1"/>
</dbReference>
<gene>
    <name evidence="3" type="ORF">I8J30_14745</name>
</gene>
<dbReference type="PANTHER" id="PTHR43818:SF11">
    <property type="entry name" value="BCDNA.GH03377"/>
    <property type="match status" value="1"/>
</dbReference>
<dbReference type="SUPFAM" id="SSF51735">
    <property type="entry name" value="NAD(P)-binding Rossmann-fold domains"/>
    <property type="match status" value="1"/>
</dbReference>
<keyword evidence="1" id="KW-0560">Oxidoreductase</keyword>
<proteinExistence type="predicted"/>
<dbReference type="Pfam" id="PF01408">
    <property type="entry name" value="GFO_IDH_MocA"/>
    <property type="match status" value="1"/>
</dbReference>
<dbReference type="Gene3D" id="3.40.50.720">
    <property type="entry name" value="NAD(P)-binding Rossmann-like Domain"/>
    <property type="match status" value="1"/>
</dbReference>
<dbReference type="RefSeq" id="WP_210658877.1">
    <property type="nucleotide sequence ID" value="NZ_JAGKSP010000005.1"/>
</dbReference>
<feature type="domain" description="Gfo/Idh/MocA-like oxidoreductase N-terminal" evidence="2">
    <location>
        <begin position="7"/>
        <end position="128"/>
    </location>
</feature>
<evidence type="ECO:0000259" key="2">
    <source>
        <dbReference type="Pfam" id="PF01408"/>
    </source>
</evidence>
<evidence type="ECO:0000313" key="4">
    <source>
        <dbReference type="Proteomes" id="UP000673394"/>
    </source>
</evidence>
<comment type="caution">
    <text evidence="3">The sequence shown here is derived from an EMBL/GenBank/DDBJ whole genome shotgun (WGS) entry which is preliminary data.</text>
</comment>
<organism evidence="3 4">
    <name type="scientific">Paenibacillus lignilyticus</name>
    <dbReference type="NCBI Taxonomy" id="1172615"/>
    <lineage>
        <taxon>Bacteria</taxon>
        <taxon>Bacillati</taxon>
        <taxon>Bacillota</taxon>
        <taxon>Bacilli</taxon>
        <taxon>Bacillales</taxon>
        <taxon>Paenibacillaceae</taxon>
        <taxon>Paenibacillus</taxon>
    </lineage>
</organism>
<keyword evidence="4" id="KW-1185">Reference proteome</keyword>
<evidence type="ECO:0000313" key="3">
    <source>
        <dbReference type="EMBL" id="MBP3963972.1"/>
    </source>
</evidence>
<accession>A0ABS5CDZ5</accession>
<dbReference type="InterPro" id="IPR050463">
    <property type="entry name" value="Gfo/Idh/MocA_oxidrdct_glycsds"/>
</dbReference>
<dbReference type="EMBL" id="JAGKSP010000005">
    <property type="protein sequence ID" value="MBP3963972.1"/>
    <property type="molecule type" value="Genomic_DNA"/>
</dbReference>
<dbReference type="InterPro" id="IPR036291">
    <property type="entry name" value="NAD(P)-bd_dom_sf"/>
</dbReference>
<sequence>MRRLMVTIGVIGCGWHSRATHGPCLKQYKETIGGVCLAACCDVDEEAAEAYRADFGFERAYGSFTQMLESEQLDAVWVIVPEQLTVPISLQVMDTGVAVFLEKPPGIHTADVIALQEQAENRSIRHRVAFNRRFVPMTNLLIDKLRGQAQDNQIYSITYDMIRINRKDADFSTTAIHAIDAAKYIAGSEYAELRFRYDDLSGIAPGLINIMADGFFRNGVRVKLNCYPHSGSARETVTVRGEGFSYELHLPLLESPNSFAGLICSEKGKVAIIPEEQEWTTAFGFYDENASFLDALKSGGHLMHDLSSSIQSVAVMAAIRNRAETYLG</sequence>